<evidence type="ECO:0000313" key="6">
    <source>
        <dbReference type="Proteomes" id="UP000187735"/>
    </source>
</evidence>
<dbReference type="InterPro" id="IPR019999">
    <property type="entry name" value="Anth_synth_I-like"/>
</dbReference>
<keyword evidence="6" id="KW-1185">Reference proteome</keyword>
<protein>
    <recommendedName>
        <fullName evidence="1">aminodeoxychorismate synthase</fullName>
        <ecNumber evidence="1">2.6.1.85</ecNumber>
    </recommendedName>
</protein>
<dbReference type="PANTHER" id="PTHR11236">
    <property type="entry name" value="AMINOBENZOATE/ANTHRANILATE SYNTHASE"/>
    <property type="match status" value="1"/>
</dbReference>
<dbReference type="GO" id="GO:0046820">
    <property type="term" value="F:4-amino-4-deoxychorismate synthase activity"/>
    <property type="evidence" value="ECO:0007669"/>
    <property type="project" value="UniProtKB-EC"/>
</dbReference>
<dbReference type="Gene3D" id="3.60.120.10">
    <property type="entry name" value="Anthranilate synthase"/>
    <property type="match status" value="1"/>
</dbReference>
<feature type="domain" description="Chorismate-utilising enzyme C-terminal" evidence="3">
    <location>
        <begin position="209"/>
        <end position="463"/>
    </location>
</feature>
<dbReference type="InterPro" id="IPR015890">
    <property type="entry name" value="Chorismate_C"/>
</dbReference>
<name>A0A1P8WNN4_9PLAN</name>
<evidence type="ECO:0000313" key="5">
    <source>
        <dbReference type="EMBL" id="APZ95661.1"/>
    </source>
</evidence>
<evidence type="ECO:0000256" key="2">
    <source>
        <dbReference type="ARBA" id="ARBA00022679"/>
    </source>
</evidence>
<evidence type="ECO:0000259" key="3">
    <source>
        <dbReference type="Pfam" id="PF00425"/>
    </source>
</evidence>
<proteinExistence type="predicted"/>
<dbReference type="PANTHER" id="PTHR11236:SF50">
    <property type="entry name" value="AMINODEOXYCHORISMATE SYNTHASE COMPONENT 1"/>
    <property type="match status" value="1"/>
</dbReference>
<dbReference type="InterPro" id="IPR005801">
    <property type="entry name" value="ADC_synthase"/>
</dbReference>
<dbReference type="InterPro" id="IPR005802">
    <property type="entry name" value="ADC_synth_comp_1"/>
</dbReference>
<dbReference type="RefSeq" id="WP_229360744.1">
    <property type="nucleotide sequence ID" value="NZ_CP017641.1"/>
</dbReference>
<dbReference type="GO" id="GO:0000162">
    <property type="term" value="P:L-tryptophan biosynthetic process"/>
    <property type="evidence" value="ECO:0007669"/>
    <property type="project" value="TreeGrafter"/>
</dbReference>
<dbReference type="Pfam" id="PF04715">
    <property type="entry name" value="Anth_synt_I_N"/>
    <property type="match status" value="1"/>
</dbReference>
<dbReference type="EMBL" id="CP017641">
    <property type="protein sequence ID" value="APZ95661.1"/>
    <property type="molecule type" value="Genomic_DNA"/>
</dbReference>
<dbReference type="GO" id="GO:0009396">
    <property type="term" value="P:folic acid-containing compound biosynthetic process"/>
    <property type="evidence" value="ECO:0007669"/>
    <property type="project" value="InterPro"/>
</dbReference>
<sequence>MSDLLTTIELDHRLDVTDTLRRFQNCPFVMLLDSAGHIRKRDARYTFLTADPVDTVRIDQVSHGDEPFVTLRDWQSRLPQLPHESASFCGGIAGMMSYELGHAFETLPSPQRDEFGTPALLAGLFDWAIVWDHVESRVSLHVLKLDGSDQTAPAARVAWALQKLGTEPQSPAKPHAEIHAVGDGILEARTSTSGFSLPSAPAVKSCFAKDDYITAVERVIEYIRAGDIFQANLSQQLTALWSGTAVELYDRVRQQNPAPFCGLLQADDVAVVSASPERFLKVTGGEFVETRPIKGTRRRHRSPIADLYASSELYASEKDRAENVMIVDLLRNDLSRVCRAGSVKVTGLCEIEVFETVQHLVSTVVGRLQPHRDVWDLCAATIPGGSITGAPKIRAMEIIAELEPTVRGAYCGNFFCLGPNGNFDSSILIRTFTLKNGVVQFPVGGGIVADSVPHDEYEETMHKAAGMLRALNADEAKGEGGSRESKFT</sequence>
<dbReference type="KEGG" id="fmr:Fuma_05320"/>
<dbReference type="InterPro" id="IPR006805">
    <property type="entry name" value="Anth_synth_I_N"/>
</dbReference>
<dbReference type="STRING" id="1891926.Fuma_05320"/>
<dbReference type="AlphaFoldDB" id="A0A1P8WNN4"/>
<dbReference type="Proteomes" id="UP000187735">
    <property type="component" value="Chromosome"/>
</dbReference>
<dbReference type="SUPFAM" id="SSF56322">
    <property type="entry name" value="ADC synthase"/>
    <property type="match status" value="1"/>
</dbReference>
<gene>
    <name evidence="5" type="primary">pabB</name>
    <name evidence="5" type="ORF">Fuma_05320</name>
</gene>
<dbReference type="Pfam" id="PF00425">
    <property type="entry name" value="Chorismate_bind"/>
    <property type="match status" value="1"/>
</dbReference>
<reference evidence="5 6" key="1">
    <citation type="journal article" date="2016" name="Front. Microbiol.">
        <title>Fuerstia marisgermanicae gen. nov., sp. nov., an Unusual Member of the Phylum Planctomycetes from the German Wadden Sea.</title>
        <authorList>
            <person name="Kohn T."/>
            <person name="Heuer A."/>
            <person name="Jogler M."/>
            <person name="Vollmers J."/>
            <person name="Boedeker C."/>
            <person name="Bunk B."/>
            <person name="Rast P."/>
            <person name="Borchert D."/>
            <person name="Glockner I."/>
            <person name="Freese H.M."/>
            <person name="Klenk H.P."/>
            <person name="Overmann J."/>
            <person name="Kaster A.K."/>
            <person name="Rohde M."/>
            <person name="Wiegand S."/>
            <person name="Jogler C."/>
        </authorList>
    </citation>
    <scope>NUCLEOTIDE SEQUENCE [LARGE SCALE GENOMIC DNA]</scope>
    <source>
        <strain evidence="5 6">NH11</strain>
    </source>
</reference>
<feature type="domain" description="Anthranilate synthase component I N-terminal" evidence="4">
    <location>
        <begin position="17"/>
        <end position="139"/>
    </location>
</feature>
<keyword evidence="5" id="KW-0032">Aminotransferase</keyword>
<accession>A0A1P8WNN4</accession>
<evidence type="ECO:0000256" key="1">
    <source>
        <dbReference type="ARBA" id="ARBA00013139"/>
    </source>
</evidence>
<dbReference type="PRINTS" id="PR00095">
    <property type="entry name" value="ANTSNTHASEI"/>
</dbReference>
<organism evidence="5 6">
    <name type="scientific">Fuerstiella marisgermanici</name>
    <dbReference type="NCBI Taxonomy" id="1891926"/>
    <lineage>
        <taxon>Bacteria</taxon>
        <taxon>Pseudomonadati</taxon>
        <taxon>Planctomycetota</taxon>
        <taxon>Planctomycetia</taxon>
        <taxon>Planctomycetales</taxon>
        <taxon>Planctomycetaceae</taxon>
        <taxon>Fuerstiella</taxon>
    </lineage>
</organism>
<evidence type="ECO:0000259" key="4">
    <source>
        <dbReference type="Pfam" id="PF04715"/>
    </source>
</evidence>
<keyword evidence="2 5" id="KW-0808">Transferase</keyword>
<dbReference type="EC" id="2.6.1.85" evidence="1"/>
<dbReference type="NCBIfam" id="TIGR00553">
    <property type="entry name" value="pabB"/>
    <property type="match status" value="1"/>
</dbReference>